<keyword evidence="1" id="KW-0732">Signal</keyword>
<keyword evidence="3" id="KW-1185">Reference proteome</keyword>
<gene>
    <name evidence="2" type="ORF">O3303_06195</name>
</gene>
<name>A0ABY7LV80_9BACT</name>
<organism evidence="2 3">
    <name type="scientific">Hymenobacter canadensis</name>
    <dbReference type="NCBI Taxonomy" id="2999067"/>
    <lineage>
        <taxon>Bacteria</taxon>
        <taxon>Pseudomonadati</taxon>
        <taxon>Bacteroidota</taxon>
        <taxon>Cytophagia</taxon>
        <taxon>Cytophagales</taxon>
        <taxon>Hymenobacteraceae</taxon>
        <taxon>Hymenobacter</taxon>
    </lineage>
</organism>
<feature type="chain" id="PRO_5045662063" evidence="1">
    <location>
        <begin position="22"/>
        <end position="121"/>
    </location>
</feature>
<reference evidence="2 3" key="1">
    <citation type="submission" date="2022-12" db="EMBL/GenBank/DDBJ databases">
        <title>Hymenobacter canadensis sp. nov. isolated from lake water of the Cambridge Bay, Canada.</title>
        <authorList>
            <person name="Kim W.H."/>
            <person name="Lee Y.M."/>
        </authorList>
    </citation>
    <scope>NUCLEOTIDE SEQUENCE [LARGE SCALE GENOMIC DNA]</scope>
    <source>
        <strain evidence="2 3">PAMC 29467</strain>
    </source>
</reference>
<sequence>MKTLFSIAFSMVLVWAKPISAQQVVPPLKREFLDSNFVAVASVADARYRRETEYKDSVGGELRDYFLSGRLQSSLTYEHFKKILLMVLFRAGTKAANQNGTRNLRTGSKSAKHFTITAPVR</sequence>
<proteinExistence type="predicted"/>
<protein>
    <submittedName>
        <fullName evidence="2">Uncharacterized protein</fullName>
    </submittedName>
</protein>
<evidence type="ECO:0000313" key="2">
    <source>
        <dbReference type="EMBL" id="WBA43150.1"/>
    </source>
</evidence>
<dbReference type="EMBL" id="CP114767">
    <property type="protein sequence ID" value="WBA43150.1"/>
    <property type="molecule type" value="Genomic_DNA"/>
</dbReference>
<evidence type="ECO:0000313" key="3">
    <source>
        <dbReference type="Proteomes" id="UP001211005"/>
    </source>
</evidence>
<dbReference type="RefSeq" id="WP_269561194.1">
    <property type="nucleotide sequence ID" value="NZ_CP114767.1"/>
</dbReference>
<evidence type="ECO:0000256" key="1">
    <source>
        <dbReference type="SAM" id="SignalP"/>
    </source>
</evidence>
<dbReference type="Proteomes" id="UP001211005">
    <property type="component" value="Chromosome"/>
</dbReference>
<accession>A0ABY7LV80</accession>
<feature type="signal peptide" evidence="1">
    <location>
        <begin position="1"/>
        <end position="21"/>
    </location>
</feature>